<sequence>MFYSSSSCIQEPAQGWLRCTYIRIGGRVLSIILFSCFSGRVFKTEGVCFVPISCLLPHLIPSMTLYIGYFFDAWGLGHLCVVVFIVLNARWEGESGIYCIGFMMVMTETDGGLYIGINGMRH</sequence>
<dbReference type="Proteomes" id="UP001610446">
    <property type="component" value="Unassembled WGS sequence"/>
</dbReference>
<evidence type="ECO:0000313" key="2">
    <source>
        <dbReference type="EMBL" id="KAL2857784.1"/>
    </source>
</evidence>
<protein>
    <submittedName>
        <fullName evidence="2">Uncharacterized protein</fullName>
    </submittedName>
</protein>
<accession>A0ABR4KZR5</accession>
<comment type="caution">
    <text evidence="2">The sequence shown here is derived from an EMBL/GenBank/DDBJ whole genome shotgun (WGS) entry which is preliminary data.</text>
</comment>
<keyword evidence="1" id="KW-1133">Transmembrane helix</keyword>
<reference evidence="2 3" key="1">
    <citation type="submission" date="2024-07" db="EMBL/GenBank/DDBJ databases">
        <title>Section-level genome sequencing and comparative genomics of Aspergillus sections Usti and Cavernicolus.</title>
        <authorList>
            <consortium name="Lawrence Berkeley National Laboratory"/>
            <person name="Nybo J.L."/>
            <person name="Vesth T.C."/>
            <person name="Theobald S."/>
            <person name="Frisvad J.C."/>
            <person name="Larsen T.O."/>
            <person name="Kjaerboelling I."/>
            <person name="Rothschild-Mancinelli K."/>
            <person name="Lyhne E.K."/>
            <person name="Kogle M.E."/>
            <person name="Barry K."/>
            <person name="Clum A."/>
            <person name="Na H."/>
            <person name="Ledsgaard L."/>
            <person name="Lin J."/>
            <person name="Lipzen A."/>
            <person name="Kuo A."/>
            <person name="Riley R."/>
            <person name="Mondo S."/>
            <person name="Labutti K."/>
            <person name="Haridas S."/>
            <person name="Pangalinan J."/>
            <person name="Salamov A.A."/>
            <person name="Simmons B.A."/>
            <person name="Magnuson J.K."/>
            <person name="Chen J."/>
            <person name="Drula E."/>
            <person name="Henrissat B."/>
            <person name="Wiebenga A."/>
            <person name="Lubbers R.J."/>
            <person name="Gomes A.C."/>
            <person name="Makela M.R."/>
            <person name="Stajich J."/>
            <person name="Grigoriev I.V."/>
            <person name="Mortensen U.H."/>
            <person name="De Vries R.P."/>
            <person name="Baker S.E."/>
            <person name="Andersen M.R."/>
        </authorList>
    </citation>
    <scope>NUCLEOTIDE SEQUENCE [LARGE SCALE GENOMIC DNA]</scope>
    <source>
        <strain evidence="2 3">CBS 123904</strain>
    </source>
</reference>
<evidence type="ECO:0000256" key="1">
    <source>
        <dbReference type="SAM" id="Phobius"/>
    </source>
</evidence>
<keyword evidence="3" id="KW-1185">Reference proteome</keyword>
<name>A0ABR4KZR5_9EURO</name>
<feature type="transmembrane region" description="Helical" evidence="1">
    <location>
        <begin position="95"/>
        <end position="117"/>
    </location>
</feature>
<evidence type="ECO:0000313" key="3">
    <source>
        <dbReference type="Proteomes" id="UP001610446"/>
    </source>
</evidence>
<feature type="transmembrane region" description="Helical" evidence="1">
    <location>
        <begin position="66"/>
        <end position="89"/>
    </location>
</feature>
<keyword evidence="1" id="KW-0472">Membrane</keyword>
<organism evidence="2 3">
    <name type="scientific">Aspergillus pseudoustus</name>
    <dbReference type="NCBI Taxonomy" id="1810923"/>
    <lineage>
        <taxon>Eukaryota</taxon>
        <taxon>Fungi</taxon>
        <taxon>Dikarya</taxon>
        <taxon>Ascomycota</taxon>
        <taxon>Pezizomycotina</taxon>
        <taxon>Eurotiomycetes</taxon>
        <taxon>Eurotiomycetidae</taxon>
        <taxon>Eurotiales</taxon>
        <taxon>Aspergillaceae</taxon>
        <taxon>Aspergillus</taxon>
        <taxon>Aspergillus subgen. Nidulantes</taxon>
    </lineage>
</organism>
<dbReference type="EMBL" id="JBFXLU010000003">
    <property type="protein sequence ID" value="KAL2857784.1"/>
    <property type="molecule type" value="Genomic_DNA"/>
</dbReference>
<keyword evidence="1" id="KW-0812">Transmembrane</keyword>
<proteinExistence type="predicted"/>
<gene>
    <name evidence="2" type="ORF">BJY01DRAFT_115088</name>
</gene>